<sequence>MHIEGGKIEGFKYGGLSPLDFSLNGELAGWWRATDGVQFLTGNYVDIWRDISGYGRDLVSYTNNSNSYHVYMGRLENTQHGVAIGGGDGSARMLCPSDTAFKTMFYDGRPITIFIVFKCNYITGGGFNFIGSTDNVITPDYGRFTIAAPTTFGIGMSTQKWTSGASTNIADNRIPADDTAIGAQVISLVDLGYNATSSTLHRKSYLNNVLKKEQKFSQAPGTGNDGNMFTVTFGGRQGNGTANNHIYEIIIYDNTGKSQAQILDEHARLYNEYINIRYPNLYT</sequence>
<accession>A0ABW8YWT4</accession>
<gene>
    <name evidence="1" type="ORF">ABS766_09875</name>
</gene>
<keyword evidence="2" id="KW-1185">Reference proteome</keyword>
<dbReference type="EMBL" id="JBELPZ010000009">
    <property type="protein sequence ID" value="MFL9844723.1"/>
    <property type="molecule type" value="Genomic_DNA"/>
</dbReference>
<evidence type="ECO:0000313" key="1">
    <source>
        <dbReference type="EMBL" id="MFL9844723.1"/>
    </source>
</evidence>
<dbReference type="RefSeq" id="WP_408084980.1">
    <property type="nucleotide sequence ID" value="NZ_JBELPZ010000009.1"/>
</dbReference>
<comment type="caution">
    <text evidence="1">The sequence shown here is derived from an EMBL/GenBank/DDBJ whole genome shotgun (WGS) entry which is preliminary data.</text>
</comment>
<proteinExistence type="predicted"/>
<evidence type="ECO:0000313" key="2">
    <source>
        <dbReference type="Proteomes" id="UP001629156"/>
    </source>
</evidence>
<dbReference type="Proteomes" id="UP001629156">
    <property type="component" value="Unassembled WGS sequence"/>
</dbReference>
<protein>
    <submittedName>
        <fullName evidence="1">Uncharacterized protein</fullName>
    </submittedName>
</protein>
<name>A0ABW8YWT4_9FLAO</name>
<reference evidence="1 2" key="1">
    <citation type="submission" date="2024-06" db="EMBL/GenBank/DDBJ databases">
        <authorList>
            <person name="Kaempfer P."/>
            <person name="Viver T."/>
        </authorList>
    </citation>
    <scope>NUCLEOTIDE SEQUENCE [LARGE SCALE GENOMIC DNA]</scope>
    <source>
        <strain evidence="1 2">ST-119</strain>
    </source>
</reference>
<organism evidence="1 2">
    <name type="scientific">Flavobacterium rhizosphaerae</name>
    <dbReference type="NCBI Taxonomy" id="3163298"/>
    <lineage>
        <taxon>Bacteria</taxon>
        <taxon>Pseudomonadati</taxon>
        <taxon>Bacteroidota</taxon>
        <taxon>Flavobacteriia</taxon>
        <taxon>Flavobacteriales</taxon>
        <taxon>Flavobacteriaceae</taxon>
        <taxon>Flavobacterium</taxon>
    </lineage>
</organism>